<dbReference type="PANTHER" id="PTHR34388:SF1">
    <property type="entry name" value="DNA POLYMERASE III SUBUNIT DELTA"/>
    <property type="match status" value="1"/>
</dbReference>
<dbReference type="GO" id="GO:0006261">
    <property type="term" value="P:DNA-templated DNA replication"/>
    <property type="evidence" value="ECO:0007669"/>
    <property type="project" value="TreeGrafter"/>
</dbReference>
<comment type="similarity">
    <text evidence="7">Belongs to the DNA polymerase HolA subunit family.</text>
</comment>
<dbReference type="NCBIfam" id="TIGR01128">
    <property type="entry name" value="holA"/>
    <property type="match status" value="1"/>
</dbReference>
<evidence type="ECO:0000256" key="6">
    <source>
        <dbReference type="ARBA" id="ARBA00022932"/>
    </source>
</evidence>
<evidence type="ECO:0000256" key="1">
    <source>
        <dbReference type="ARBA" id="ARBA00012417"/>
    </source>
</evidence>
<dbReference type="OrthoDB" id="9775929at2"/>
<keyword evidence="5" id="KW-0235">DNA replication</keyword>
<comment type="caution">
    <text evidence="11">The sequence shown here is derived from an EMBL/GenBank/DDBJ whole genome shotgun (WGS) entry which is preliminary data.</text>
</comment>
<dbReference type="InterPro" id="IPR005790">
    <property type="entry name" value="DNA_polIII_delta"/>
</dbReference>
<keyword evidence="4" id="KW-0548">Nucleotidyltransferase</keyword>
<dbReference type="RefSeq" id="WP_109306540.1">
    <property type="nucleotide sequence ID" value="NZ_BJUF01000007.1"/>
</dbReference>
<evidence type="ECO:0000259" key="10">
    <source>
        <dbReference type="Pfam" id="PF21694"/>
    </source>
</evidence>
<dbReference type="InterPro" id="IPR027417">
    <property type="entry name" value="P-loop_NTPase"/>
</dbReference>
<dbReference type="InterPro" id="IPR010372">
    <property type="entry name" value="DNA_pol3_delta_N"/>
</dbReference>
<comment type="catalytic activity">
    <reaction evidence="8">
        <text>DNA(n) + a 2'-deoxyribonucleoside 5'-triphosphate = DNA(n+1) + diphosphate</text>
        <dbReference type="Rhea" id="RHEA:22508"/>
        <dbReference type="Rhea" id="RHEA-COMP:17339"/>
        <dbReference type="Rhea" id="RHEA-COMP:17340"/>
        <dbReference type="ChEBI" id="CHEBI:33019"/>
        <dbReference type="ChEBI" id="CHEBI:61560"/>
        <dbReference type="ChEBI" id="CHEBI:173112"/>
        <dbReference type="EC" id="2.7.7.7"/>
    </reaction>
</comment>
<dbReference type="PANTHER" id="PTHR34388">
    <property type="entry name" value="DNA POLYMERASE III SUBUNIT DELTA"/>
    <property type="match status" value="1"/>
</dbReference>
<dbReference type="Gene3D" id="1.10.8.60">
    <property type="match status" value="1"/>
</dbReference>
<dbReference type="Gene3D" id="3.40.50.300">
    <property type="entry name" value="P-loop containing nucleotide triphosphate hydrolases"/>
    <property type="match status" value="1"/>
</dbReference>
<dbReference type="GO" id="GO:0009360">
    <property type="term" value="C:DNA polymerase III complex"/>
    <property type="evidence" value="ECO:0007669"/>
    <property type="project" value="InterPro"/>
</dbReference>
<reference evidence="11 12" key="1">
    <citation type="submission" date="2018-05" db="EMBL/GenBank/DDBJ databases">
        <title>Kurthia sibirica genome sequence.</title>
        <authorList>
            <person name="Maclea K.S."/>
            <person name="Goen A.E."/>
        </authorList>
    </citation>
    <scope>NUCLEOTIDE SEQUENCE [LARGE SCALE GENOMIC DNA]</scope>
    <source>
        <strain evidence="11 12">ATCC 49154</strain>
    </source>
</reference>
<keyword evidence="3" id="KW-0808">Transferase</keyword>
<organism evidence="11 12">
    <name type="scientific">Kurthia sibirica</name>
    <dbReference type="NCBI Taxonomy" id="202750"/>
    <lineage>
        <taxon>Bacteria</taxon>
        <taxon>Bacillati</taxon>
        <taxon>Bacillota</taxon>
        <taxon>Bacilli</taxon>
        <taxon>Bacillales</taxon>
        <taxon>Caryophanaceae</taxon>
        <taxon>Kurthia</taxon>
    </lineage>
</organism>
<dbReference type="EC" id="2.7.7.7" evidence="1"/>
<evidence type="ECO:0000256" key="4">
    <source>
        <dbReference type="ARBA" id="ARBA00022695"/>
    </source>
</evidence>
<evidence type="ECO:0000313" key="12">
    <source>
        <dbReference type="Proteomes" id="UP000245938"/>
    </source>
</evidence>
<dbReference type="Pfam" id="PF06144">
    <property type="entry name" value="DNA_pol3_delta"/>
    <property type="match status" value="1"/>
</dbReference>
<dbReference type="SUPFAM" id="SSF52540">
    <property type="entry name" value="P-loop containing nucleoside triphosphate hydrolases"/>
    <property type="match status" value="1"/>
</dbReference>
<accession>A0A2U3AJZ4</accession>
<dbReference type="InterPro" id="IPR008921">
    <property type="entry name" value="DNA_pol3_clamp-load_cplx_C"/>
</dbReference>
<keyword evidence="6" id="KW-0239">DNA-directed DNA polymerase</keyword>
<evidence type="ECO:0000256" key="5">
    <source>
        <dbReference type="ARBA" id="ARBA00022705"/>
    </source>
</evidence>
<feature type="domain" description="DNA polymerase III delta N-terminal" evidence="9">
    <location>
        <begin position="18"/>
        <end position="140"/>
    </location>
</feature>
<dbReference type="InterPro" id="IPR048466">
    <property type="entry name" value="DNA_pol3_delta-like_C"/>
</dbReference>
<name>A0A2U3AJZ4_9BACL</name>
<gene>
    <name evidence="11" type="ORF">DEX24_11310</name>
</gene>
<dbReference type="SUPFAM" id="SSF48019">
    <property type="entry name" value="post-AAA+ oligomerization domain-like"/>
    <property type="match status" value="1"/>
</dbReference>
<dbReference type="EMBL" id="QFVR01000015">
    <property type="protein sequence ID" value="PWI24843.1"/>
    <property type="molecule type" value="Genomic_DNA"/>
</dbReference>
<evidence type="ECO:0000256" key="7">
    <source>
        <dbReference type="ARBA" id="ARBA00034754"/>
    </source>
</evidence>
<evidence type="ECO:0000256" key="3">
    <source>
        <dbReference type="ARBA" id="ARBA00022679"/>
    </source>
</evidence>
<dbReference type="Pfam" id="PF21694">
    <property type="entry name" value="DNA_pol3_delta_C"/>
    <property type="match status" value="1"/>
</dbReference>
<dbReference type="AlphaFoldDB" id="A0A2U3AJZ4"/>
<evidence type="ECO:0000256" key="8">
    <source>
        <dbReference type="ARBA" id="ARBA00049244"/>
    </source>
</evidence>
<evidence type="ECO:0000313" key="11">
    <source>
        <dbReference type="EMBL" id="PWI24843.1"/>
    </source>
</evidence>
<evidence type="ECO:0000256" key="2">
    <source>
        <dbReference type="ARBA" id="ARBA00017703"/>
    </source>
</evidence>
<keyword evidence="12" id="KW-1185">Reference proteome</keyword>
<dbReference type="Gene3D" id="1.20.272.10">
    <property type="match status" value="1"/>
</dbReference>
<sequence length="339" mass="39287">MFQKIWNDIKKGHIAPVYLLAGQEAYFIDDTIRRIKTALEEQEEIETTTFDLDEVPVDAVLDEADTIPFFSTKKLVIAKNASFLKATDKTKEKINHDLKRLENWLQFPSDFSITIFVAPYEKLDERKKITKQMKEFALYLYAEAPKERDLAVWVHNEVSSQQKQIDDEAIGKLIELVGMDMLHLQTEVDKLCRYLGEEQMITLQLVEDLVAKTLEQDAFKLLNAYIAGNTSVSISIYHDLIRQKQEPIALVALLASQVRLMSNVYYLLSKGYHAQQIAKTLRVNPYRVKRIIEDRNGIADHYLLKALYGLSEVDLQLKTMTGRRERYLELFLLRPLVTQ</sequence>
<dbReference type="GO" id="GO:0003677">
    <property type="term" value="F:DNA binding"/>
    <property type="evidence" value="ECO:0007669"/>
    <property type="project" value="InterPro"/>
</dbReference>
<dbReference type="GO" id="GO:0003887">
    <property type="term" value="F:DNA-directed DNA polymerase activity"/>
    <property type="evidence" value="ECO:0007669"/>
    <property type="project" value="UniProtKB-KW"/>
</dbReference>
<dbReference type="Proteomes" id="UP000245938">
    <property type="component" value="Unassembled WGS sequence"/>
</dbReference>
<protein>
    <recommendedName>
        <fullName evidence="2">DNA polymerase III subunit delta</fullName>
        <ecNumber evidence="1">2.7.7.7</ecNumber>
    </recommendedName>
</protein>
<proteinExistence type="inferred from homology"/>
<feature type="domain" description="DNA polymerase III delta subunit-like C-terminal" evidence="10">
    <location>
        <begin position="215"/>
        <end position="334"/>
    </location>
</feature>
<evidence type="ECO:0000259" key="9">
    <source>
        <dbReference type="Pfam" id="PF06144"/>
    </source>
</evidence>